<comment type="caution">
    <text evidence="1">The sequence shown here is derived from an EMBL/GenBank/DDBJ whole genome shotgun (WGS) entry which is preliminary data.</text>
</comment>
<dbReference type="GeneID" id="39750012"/>
<gene>
    <name evidence="1" type="ORF">PGO_140630</name>
</gene>
<sequence length="139" mass="16561">MYMPFFNILKKNNNFLKTFLEGKNKTKLCNFLKCTINTKSITVKIEPRHKKQLKLFQIGHFDNVLSNVQKKKNAVKNINPIPIYNLFNSSAIILNSNVYKEGSLRRVLYFKWKARKSYKKRVMNLPSTKSRRRYAQKNR</sequence>
<keyword evidence="2" id="KW-1185">Reference proteome</keyword>
<dbReference type="AlphaFoldDB" id="A0A1Y1JL63"/>
<proteinExistence type="predicted"/>
<dbReference type="OrthoDB" id="374158at2759"/>
<dbReference type="EMBL" id="BDQF01000015">
    <property type="protein sequence ID" value="GAW83269.1"/>
    <property type="molecule type" value="Genomic_DNA"/>
</dbReference>
<evidence type="ECO:0000313" key="1">
    <source>
        <dbReference type="EMBL" id="GAW83269.1"/>
    </source>
</evidence>
<name>A0A1Y1JL63_PLAGO</name>
<protein>
    <submittedName>
        <fullName evidence="1">Uncharacterized protein</fullName>
    </submittedName>
</protein>
<organism evidence="1 2">
    <name type="scientific">Plasmodium gonderi</name>
    <dbReference type="NCBI Taxonomy" id="77519"/>
    <lineage>
        <taxon>Eukaryota</taxon>
        <taxon>Sar</taxon>
        <taxon>Alveolata</taxon>
        <taxon>Apicomplexa</taxon>
        <taxon>Aconoidasida</taxon>
        <taxon>Haemosporida</taxon>
        <taxon>Plasmodiidae</taxon>
        <taxon>Plasmodium</taxon>
        <taxon>Plasmodium (Plasmodium)</taxon>
    </lineage>
</organism>
<dbReference type="RefSeq" id="XP_028545858.1">
    <property type="nucleotide sequence ID" value="XM_028690057.1"/>
</dbReference>
<reference evidence="2" key="1">
    <citation type="submission" date="2017-04" db="EMBL/GenBank/DDBJ databases">
        <title>Plasmodium gonderi genome.</title>
        <authorList>
            <person name="Arisue N."/>
            <person name="Honma H."/>
            <person name="Kawai S."/>
            <person name="Tougan T."/>
            <person name="Tanabe K."/>
            <person name="Horii T."/>
        </authorList>
    </citation>
    <scope>NUCLEOTIDE SEQUENCE [LARGE SCALE GENOMIC DNA]</scope>
    <source>
        <strain evidence="2">ATCC 30045</strain>
    </source>
</reference>
<dbReference type="OMA" id="KCTISTN"/>
<evidence type="ECO:0000313" key="2">
    <source>
        <dbReference type="Proteomes" id="UP000195521"/>
    </source>
</evidence>
<dbReference type="Proteomes" id="UP000195521">
    <property type="component" value="Unassembled WGS sequence"/>
</dbReference>
<accession>A0A1Y1JL63</accession>